<dbReference type="Pfam" id="PF00520">
    <property type="entry name" value="Ion_trans"/>
    <property type="match status" value="1"/>
</dbReference>
<feature type="transmembrane region" description="Helical" evidence="6">
    <location>
        <begin position="299"/>
        <end position="321"/>
    </location>
</feature>
<dbReference type="OrthoDB" id="416585at2759"/>
<keyword evidence="2 6" id="KW-0812">Transmembrane</keyword>
<feature type="transmembrane region" description="Helical" evidence="6">
    <location>
        <begin position="260"/>
        <end position="279"/>
    </location>
</feature>
<dbReference type="GO" id="GO:0030317">
    <property type="term" value="P:flagellated sperm motility"/>
    <property type="evidence" value="ECO:0007669"/>
    <property type="project" value="TreeGrafter"/>
</dbReference>
<feature type="domain" description="Ion transport" evidence="7">
    <location>
        <begin position="99"/>
        <end position="327"/>
    </location>
</feature>
<dbReference type="GO" id="GO:0048240">
    <property type="term" value="P:sperm capacitation"/>
    <property type="evidence" value="ECO:0007669"/>
    <property type="project" value="TreeGrafter"/>
</dbReference>
<evidence type="ECO:0000256" key="5">
    <source>
        <dbReference type="SAM" id="Coils"/>
    </source>
</evidence>
<feature type="transmembrane region" description="Helical" evidence="6">
    <location>
        <begin position="227"/>
        <end position="248"/>
    </location>
</feature>
<dbReference type="SUPFAM" id="SSF81324">
    <property type="entry name" value="Voltage-gated potassium channels"/>
    <property type="match status" value="1"/>
</dbReference>
<gene>
    <name evidence="9" type="primary">CATSPER3</name>
</gene>
<dbReference type="GeneID" id="110079409"/>
<reference evidence="8" key="1">
    <citation type="submission" date="2025-05" db="UniProtKB">
        <authorList>
            <consortium name="RefSeq"/>
        </authorList>
    </citation>
    <scope>NUCLEOTIDE SEQUENCE [LARGE SCALE GENOMIC DNA]</scope>
</reference>
<dbReference type="CTD" id="347732"/>
<dbReference type="GO" id="GO:0006814">
    <property type="term" value="P:sodium ion transport"/>
    <property type="evidence" value="ECO:0007669"/>
    <property type="project" value="TreeGrafter"/>
</dbReference>
<dbReference type="Gene3D" id="1.10.287.70">
    <property type="match status" value="1"/>
</dbReference>
<sequence length="459" mass="53481">MHMRSHRASHSSSIDFSCSSLLCSVRKYIDNWHLCKQNLNIFLSMAAEFTEVSVEQRLINKLSLEAFRSGSEVEVRQYLFGYRRRDADLYKFIKMLFFHPLFKSIMISTITLNSIFLALETDYKVRYESHFFLEVADLIILAVYTTEFLMIFYLDPINYWKDGYKRFDFVVLLIAYLPYTIDRSNPKMHHTATMLKGFQVLRVLKLIYYSPGMRILMAALAQTAKNVIYVLVLLFLLMLIFAILGHGLYGDPEHGDHQNWGTLAAAFFTLFSLVTVDGWTDLQDDLDNKKFVTSRTFTIVFILLGFFVFFNMFIGVVIMDIQSSTDRYEQKLKAERHAILIAKKQGILRRQQEEVNELLSQQKSTEYQTFDEMVEEFKKTLLHSDPVILEEFCASIPFIDLYLLSLDRQDATIYKLQELYYEIVATLTILLRESQEKSLQSLWSLKSASRSTATMGSGR</sequence>
<dbReference type="InterPro" id="IPR027359">
    <property type="entry name" value="Volt_channel_dom_sf"/>
</dbReference>
<dbReference type="AlphaFoldDB" id="A0A6J0TSY3"/>
<comment type="subcellular location">
    <subcellularLocation>
        <location evidence="1">Membrane</location>
        <topology evidence="1">Multi-pass membrane protein</topology>
    </subcellularLocation>
</comment>
<organism evidence="8 9">
    <name type="scientific">Pogona vitticeps</name>
    <name type="common">central bearded dragon</name>
    <dbReference type="NCBI Taxonomy" id="103695"/>
    <lineage>
        <taxon>Eukaryota</taxon>
        <taxon>Metazoa</taxon>
        <taxon>Chordata</taxon>
        <taxon>Craniata</taxon>
        <taxon>Vertebrata</taxon>
        <taxon>Euteleostomi</taxon>
        <taxon>Lepidosauria</taxon>
        <taxon>Squamata</taxon>
        <taxon>Bifurcata</taxon>
        <taxon>Unidentata</taxon>
        <taxon>Episquamata</taxon>
        <taxon>Toxicofera</taxon>
        <taxon>Iguania</taxon>
        <taxon>Acrodonta</taxon>
        <taxon>Agamidae</taxon>
        <taxon>Amphibolurinae</taxon>
        <taxon>Pogona</taxon>
    </lineage>
</organism>
<evidence type="ECO:0000313" key="9">
    <source>
        <dbReference type="RefSeq" id="XP_020650120.2"/>
    </source>
</evidence>
<dbReference type="Proteomes" id="UP001652642">
    <property type="component" value="Chromosome 2"/>
</dbReference>
<evidence type="ECO:0000256" key="6">
    <source>
        <dbReference type="SAM" id="Phobius"/>
    </source>
</evidence>
<accession>A0A6J0TSY3</accession>
<dbReference type="RefSeq" id="XP_020650120.2">
    <property type="nucleotide sequence ID" value="XM_020794461.2"/>
</dbReference>
<dbReference type="Gene3D" id="1.20.120.350">
    <property type="entry name" value="Voltage-gated potassium channels. Chain C"/>
    <property type="match status" value="1"/>
</dbReference>
<dbReference type="PANTHER" id="PTHR47131:SF1">
    <property type="entry name" value="CATION CHANNEL SPERM-ASSOCIATED PROTEIN 3"/>
    <property type="match status" value="1"/>
</dbReference>
<keyword evidence="5" id="KW-0175">Coiled coil</keyword>
<evidence type="ECO:0000256" key="2">
    <source>
        <dbReference type="ARBA" id="ARBA00022692"/>
    </source>
</evidence>
<dbReference type="GO" id="GO:0005245">
    <property type="term" value="F:voltage-gated calcium channel activity"/>
    <property type="evidence" value="ECO:0007669"/>
    <property type="project" value="TreeGrafter"/>
</dbReference>
<evidence type="ECO:0000256" key="3">
    <source>
        <dbReference type="ARBA" id="ARBA00022989"/>
    </source>
</evidence>
<dbReference type="GO" id="GO:0001669">
    <property type="term" value="C:acrosomal vesicle"/>
    <property type="evidence" value="ECO:0007669"/>
    <property type="project" value="TreeGrafter"/>
</dbReference>
<dbReference type="KEGG" id="pvt:110079409"/>
<keyword evidence="3 6" id="KW-1133">Transmembrane helix</keyword>
<evidence type="ECO:0000259" key="7">
    <source>
        <dbReference type="Pfam" id="PF00520"/>
    </source>
</evidence>
<keyword evidence="8" id="KW-1185">Reference proteome</keyword>
<dbReference type="InParanoid" id="A0A6J0TSY3"/>
<evidence type="ECO:0000256" key="1">
    <source>
        <dbReference type="ARBA" id="ARBA00004141"/>
    </source>
</evidence>
<reference evidence="9" key="2">
    <citation type="submission" date="2025-08" db="UniProtKB">
        <authorList>
            <consortium name="RefSeq"/>
        </authorList>
    </citation>
    <scope>IDENTIFICATION</scope>
</reference>
<dbReference type="InterPro" id="IPR005821">
    <property type="entry name" value="Ion_trans_dom"/>
</dbReference>
<dbReference type="GO" id="GO:0036128">
    <property type="term" value="C:CatSper complex"/>
    <property type="evidence" value="ECO:0007669"/>
    <property type="project" value="TreeGrafter"/>
</dbReference>
<evidence type="ECO:0000256" key="4">
    <source>
        <dbReference type="ARBA" id="ARBA00023136"/>
    </source>
</evidence>
<feature type="coiled-coil region" evidence="5">
    <location>
        <begin position="341"/>
        <end position="368"/>
    </location>
</feature>
<proteinExistence type="predicted"/>
<protein>
    <submittedName>
        <fullName evidence="9">Cation channel sperm-associated protein 3</fullName>
    </submittedName>
</protein>
<dbReference type="PANTHER" id="PTHR47131">
    <property type="entry name" value="CATION CHANNEL SPERM-ASSOCIATED PROTEIN 3"/>
    <property type="match status" value="1"/>
</dbReference>
<keyword evidence="4 6" id="KW-0472">Membrane</keyword>
<evidence type="ECO:0000313" key="8">
    <source>
        <dbReference type="Proteomes" id="UP001652642"/>
    </source>
</evidence>
<name>A0A6J0TSY3_9SAUR</name>
<feature type="transmembrane region" description="Helical" evidence="6">
    <location>
        <begin position="131"/>
        <end position="154"/>
    </location>
</feature>
<feature type="transmembrane region" description="Helical" evidence="6">
    <location>
        <begin position="97"/>
        <end position="119"/>
    </location>
</feature>